<proteinExistence type="predicted"/>
<accession>G2XP64</accession>
<name>G2XP64_BOTF4</name>
<dbReference type="InParanoid" id="G2XP64"/>
<protein>
    <submittedName>
        <fullName evidence="1">Uncharacterized protein</fullName>
    </submittedName>
</protein>
<sequence length="131" mass="14172">MNTNYNHTSRPTTRPHYHLPIPWTSTSSKPNIQTTAINSTKKNIALASAVIAKRLATQCGIGVPRNRPTRCEPPEVPREGAFRHGARTEGLSTTAASTPAIEPIPTIETSHRSVVLEAASLTISRPILNNS</sequence>
<dbReference type="Proteomes" id="UP000008177">
    <property type="component" value="Unplaced contigs"/>
</dbReference>
<dbReference type="AlphaFoldDB" id="G2XP64"/>
<evidence type="ECO:0000313" key="1">
    <source>
        <dbReference type="EMBL" id="CCD42670.1"/>
    </source>
</evidence>
<dbReference type="EMBL" id="FQ790247">
    <property type="protein sequence ID" value="CCD42670.1"/>
    <property type="molecule type" value="Genomic_DNA"/>
</dbReference>
<evidence type="ECO:0000313" key="2">
    <source>
        <dbReference type="Proteomes" id="UP000008177"/>
    </source>
</evidence>
<gene>
    <name evidence="1" type="ORF">BofuT4_P074720.1</name>
</gene>
<organism evidence="1 2">
    <name type="scientific">Botryotinia fuckeliana (strain T4)</name>
    <name type="common">Noble rot fungus</name>
    <name type="synonym">Botrytis cinerea</name>
    <dbReference type="NCBI Taxonomy" id="999810"/>
    <lineage>
        <taxon>Eukaryota</taxon>
        <taxon>Fungi</taxon>
        <taxon>Dikarya</taxon>
        <taxon>Ascomycota</taxon>
        <taxon>Pezizomycotina</taxon>
        <taxon>Leotiomycetes</taxon>
        <taxon>Helotiales</taxon>
        <taxon>Sclerotiniaceae</taxon>
        <taxon>Botrytis</taxon>
    </lineage>
</organism>
<dbReference type="HOGENOM" id="CLU_1927267_0_0_1"/>
<reference evidence="2" key="1">
    <citation type="journal article" date="2011" name="PLoS Genet.">
        <title>Genomic analysis of the necrotrophic fungal pathogens Sclerotinia sclerotiorum and Botrytis cinerea.</title>
        <authorList>
            <person name="Amselem J."/>
            <person name="Cuomo C.A."/>
            <person name="van Kan J.A."/>
            <person name="Viaud M."/>
            <person name="Benito E.P."/>
            <person name="Couloux A."/>
            <person name="Coutinho P.M."/>
            <person name="de Vries R.P."/>
            <person name="Dyer P.S."/>
            <person name="Fillinger S."/>
            <person name="Fournier E."/>
            <person name="Gout L."/>
            <person name="Hahn M."/>
            <person name="Kohn L."/>
            <person name="Lapalu N."/>
            <person name="Plummer K.M."/>
            <person name="Pradier J.M."/>
            <person name="Quevillon E."/>
            <person name="Sharon A."/>
            <person name="Simon A."/>
            <person name="ten Have A."/>
            <person name="Tudzynski B."/>
            <person name="Tudzynski P."/>
            <person name="Wincker P."/>
            <person name="Andrew M."/>
            <person name="Anthouard V."/>
            <person name="Beever R.E."/>
            <person name="Beffa R."/>
            <person name="Benoit I."/>
            <person name="Bouzid O."/>
            <person name="Brault B."/>
            <person name="Chen Z."/>
            <person name="Choquer M."/>
            <person name="Collemare J."/>
            <person name="Cotton P."/>
            <person name="Danchin E.G."/>
            <person name="Da Silva C."/>
            <person name="Gautier A."/>
            <person name="Giraud C."/>
            <person name="Giraud T."/>
            <person name="Gonzalez C."/>
            <person name="Grossetete S."/>
            <person name="Guldener U."/>
            <person name="Henrissat B."/>
            <person name="Howlett B.J."/>
            <person name="Kodira C."/>
            <person name="Kretschmer M."/>
            <person name="Lappartient A."/>
            <person name="Leroch M."/>
            <person name="Levis C."/>
            <person name="Mauceli E."/>
            <person name="Neuveglise C."/>
            <person name="Oeser B."/>
            <person name="Pearson M."/>
            <person name="Poulain J."/>
            <person name="Poussereau N."/>
            <person name="Quesneville H."/>
            <person name="Rascle C."/>
            <person name="Schumacher J."/>
            <person name="Segurens B."/>
            <person name="Sexton A."/>
            <person name="Silva E."/>
            <person name="Sirven C."/>
            <person name="Soanes D.M."/>
            <person name="Talbot N.J."/>
            <person name="Templeton M."/>
            <person name="Yandava C."/>
            <person name="Yarden O."/>
            <person name="Zeng Q."/>
            <person name="Rollins J.A."/>
            <person name="Lebrun M.H."/>
            <person name="Dickman M."/>
        </authorList>
    </citation>
    <scope>NUCLEOTIDE SEQUENCE [LARGE SCALE GENOMIC DNA]</scope>
    <source>
        <strain evidence="2">T4</strain>
    </source>
</reference>